<dbReference type="InterPro" id="IPR006423">
    <property type="entry name" value="Lipo_e_P4"/>
</dbReference>
<sequence>MAIVLTLSFYKVVANAETTANLSEQKTMSVLWFQSAGEAKGLYYQGYNIGRMRLDEIMNKERGKSNLKPAIVLDIDETILNNSPHQARYVIAGRKIPFSWNEWFNRTKAKPLPGAIEFLHYANSLGVEIYYISNRYESQKAAAIKNLQSVGAPQADSDHVLLLQPGEIGKETRRRQVGRTHEILLLFGDNLGDFSGFDVLSVSERNQAVDRYREEFGKKLILFPNPMYGDWEGAIYNYDYKKSDEEKAKLRKKFLETYR</sequence>
<dbReference type="EMBL" id="CP051128">
    <property type="protein sequence ID" value="QIZ10885.1"/>
    <property type="molecule type" value="Genomic_DNA"/>
</dbReference>
<evidence type="ECO:0000313" key="3">
    <source>
        <dbReference type="Proteomes" id="UP000501868"/>
    </source>
</evidence>
<dbReference type="SFLD" id="SFLDS00003">
    <property type="entry name" value="Haloacid_Dehalogenase"/>
    <property type="match status" value="1"/>
</dbReference>
<reference evidence="2 3" key="1">
    <citation type="submission" date="2020-04" db="EMBL/GenBank/DDBJ databases">
        <title>Genome-Wide Identification of 5-Methylcytosine Sites in Bacterial Genomes By High-Throughput Sequencing of MspJI Restriction Fragments.</title>
        <authorList>
            <person name="Wu V."/>
        </authorList>
    </citation>
    <scope>NUCLEOTIDE SEQUENCE [LARGE SCALE GENOMIC DNA]</scope>
    <source>
        <strain evidence="2 3">S2</strain>
    </source>
</reference>
<name>A0A6H1PBP6_PRIMG</name>
<protein>
    <submittedName>
        <fullName evidence="2">5'-nucleotidase, lipoprotein e(P4) family</fullName>
    </submittedName>
</protein>
<dbReference type="PIRSF" id="PIRSF019271">
    <property type="entry name" value="Acid_Ptase_C"/>
    <property type="match status" value="1"/>
</dbReference>
<evidence type="ECO:0000256" key="1">
    <source>
        <dbReference type="ARBA" id="ARBA00022729"/>
    </source>
</evidence>
<dbReference type="Gene3D" id="3.40.50.1000">
    <property type="entry name" value="HAD superfamily/HAD-like"/>
    <property type="match status" value="1"/>
</dbReference>
<keyword evidence="1" id="KW-0732">Signal</keyword>
<dbReference type="CDD" id="cd07534">
    <property type="entry name" value="HAD_CAP"/>
    <property type="match status" value="1"/>
</dbReference>
<dbReference type="SFLD" id="SFLDG01125">
    <property type="entry name" value="C1.1:_Acid_Phosphatase_Like"/>
    <property type="match status" value="1"/>
</dbReference>
<reference evidence="2 3" key="2">
    <citation type="submission" date="2020-04" db="EMBL/GenBank/DDBJ databases">
        <authorList>
            <person name="Fomenkov A."/>
            <person name="Anton B.P."/>
            <person name="Roberts R.J."/>
        </authorList>
    </citation>
    <scope>NUCLEOTIDE SEQUENCE [LARGE SCALE GENOMIC DNA]</scope>
    <source>
        <strain evidence="2 3">S2</strain>
    </source>
</reference>
<dbReference type="InterPro" id="IPR036412">
    <property type="entry name" value="HAD-like_sf"/>
</dbReference>
<dbReference type="PANTHER" id="PTHR31284">
    <property type="entry name" value="ACID PHOSPHATASE-LIKE PROTEIN"/>
    <property type="match status" value="1"/>
</dbReference>
<proteinExistence type="predicted"/>
<evidence type="ECO:0000313" key="2">
    <source>
        <dbReference type="EMBL" id="QIZ10885.1"/>
    </source>
</evidence>
<gene>
    <name evidence="2" type="ORF">HFZ78_10065</name>
</gene>
<organism evidence="2 3">
    <name type="scientific">Priestia megaterium</name>
    <name type="common">Bacillus megaterium</name>
    <dbReference type="NCBI Taxonomy" id="1404"/>
    <lineage>
        <taxon>Bacteria</taxon>
        <taxon>Bacillati</taxon>
        <taxon>Bacillota</taxon>
        <taxon>Bacilli</taxon>
        <taxon>Bacillales</taxon>
        <taxon>Bacillaceae</taxon>
        <taxon>Priestia</taxon>
    </lineage>
</organism>
<keyword evidence="2" id="KW-0449">Lipoprotein</keyword>
<dbReference type="AlphaFoldDB" id="A0A6H1PBP6"/>
<dbReference type="PANTHER" id="PTHR31284:SF10">
    <property type="entry name" value="ACID PHOSPHATASE-LIKE PROTEIN"/>
    <property type="match status" value="1"/>
</dbReference>
<accession>A0A6H1PBP6</accession>
<dbReference type="InterPro" id="IPR005519">
    <property type="entry name" value="Acid_phosphat_B-like"/>
</dbReference>
<dbReference type="Proteomes" id="UP000501868">
    <property type="component" value="Chromosome"/>
</dbReference>
<dbReference type="SUPFAM" id="SSF56784">
    <property type="entry name" value="HAD-like"/>
    <property type="match status" value="1"/>
</dbReference>
<dbReference type="GO" id="GO:0009279">
    <property type="term" value="C:cell outer membrane"/>
    <property type="evidence" value="ECO:0007669"/>
    <property type="project" value="InterPro"/>
</dbReference>
<dbReference type="Pfam" id="PF03767">
    <property type="entry name" value="Acid_phosphat_B"/>
    <property type="match status" value="1"/>
</dbReference>
<dbReference type="NCBIfam" id="TIGR01533">
    <property type="entry name" value="lipo_e_P4"/>
    <property type="match status" value="1"/>
</dbReference>
<dbReference type="InterPro" id="IPR023214">
    <property type="entry name" value="HAD_sf"/>
</dbReference>